<dbReference type="Gene3D" id="3.50.30.30">
    <property type="match status" value="1"/>
</dbReference>
<feature type="active site" description="Charge relay system" evidence="8">
    <location>
        <position position="575"/>
    </location>
</feature>
<feature type="domain" description="Peptidase S8/S53" evidence="11">
    <location>
        <begin position="174"/>
        <end position="611"/>
    </location>
</feature>
<proteinExistence type="inferred from homology"/>
<keyword evidence="6 8" id="KW-0378">Hydrolase</keyword>
<evidence type="ECO:0000256" key="4">
    <source>
        <dbReference type="ARBA" id="ARBA00022670"/>
    </source>
</evidence>
<comment type="similarity">
    <text evidence="1 8 9">Belongs to the peptidase S8 family.</text>
</comment>
<accession>A0ABU1Z9E4</accession>
<gene>
    <name evidence="13" type="ORF">J2X16_002582</name>
</gene>
<keyword evidence="5 10" id="KW-0732">Signal</keyword>
<dbReference type="Gene3D" id="3.40.50.200">
    <property type="entry name" value="Peptidase S8/S53 domain"/>
    <property type="match status" value="1"/>
</dbReference>
<dbReference type="GO" id="GO:0008233">
    <property type="term" value="F:peptidase activity"/>
    <property type="evidence" value="ECO:0007669"/>
    <property type="project" value="UniProtKB-KW"/>
</dbReference>
<dbReference type="InterPro" id="IPR003137">
    <property type="entry name" value="PA_domain"/>
</dbReference>
<keyword evidence="3" id="KW-0964">Secreted</keyword>
<evidence type="ECO:0000256" key="3">
    <source>
        <dbReference type="ARBA" id="ARBA00022525"/>
    </source>
</evidence>
<evidence type="ECO:0000256" key="10">
    <source>
        <dbReference type="SAM" id="SignalP"/>
    </source>
</evidence>
<evidence type="ECO:0000259" key="12">
    <source>
        <dbReference type="Pfam" id="PF02225"/>
    </source>
</evidence>
<keyword evidence="4 8" id="KW-0645">Protease</keyword>
<dbReference type="Proteomes" id="UP001180536">
    <property type="component" value="Unassembled WGS sequence"/>
</dbReference>
<evidence type="ECO:0000256" key="5">
    <source>
        <dbReference type="ARBA" id="ARBA00022729"/>
    </source>
</evidence>
<evidence type="ECO:0000256" key="2">
    <source>
        <dbReference type="ARBA" id="ARBA00022512"/>
    </source>
</evidence>
<dbReference type="PROSITE" id="PS00138">
    <property type="entry name" value="SUBTILASE_SER"/>
    <property type="match status" value="1"/>
</dbReference>
<dbReference type="InterPro" id="IPR023827">
    <property type="entry name" value="Peptidase_S8_Asp-AS"/>
</dbReference>
<evidence type="ECO:0000259" key="11">
    <source>
        <dbReference type="Pfam" id="PF00082"/>
    </source>
</evidence>
<feature type="signal peptide" evidence="10">
    <location>
        <begin position="1"/>
        <end position="24"/>
    </location>
</feature>
<dbReference type="EMBL" id="JAVDXQ010000003">
    <property type="protein sequence ID" value="MDR7297235.1"/>
    <property type="molecule type" value="Genomic_DNA"/>
</dbReference>
<dbReference type="InterPro" id="IPR000209">
    <property type="entry name" value="Peptidase_S8/S53_dom"/>
</dbReference>
<feature type="domain" description="PA" evidence="12">
    <location>
        <begin position="428"/>
        <end position="507"/>
    </location>
</feature>
<feature type="active site" description="Charge relay system" evidence="8">
    <location>
        <position position="183"/>
    </location>
</feature>
<dbReference type="InterPro" id="IPR050131">
    <property type="entry name" value="Peptidase_S8_subtilisin-like"/>
</dbReference>
<evidence type="ECO:0000256" key="1">
    <source>
        <dbReference type="ARBA" id="ARBA00011073"/>
    </source>
</evidence>
<dbReference type="InterPro" id="IPR015500">
    <property type="entry name" value="Peptidase_S8_subtilisin-rel"/>
</dbReference>
<dbReference type="Pfam" id="PF00082">
    <property type="entry name" value="Peptidase_S8"/>
    <property type="match status" value="1"/>
</dbReference>
<dbReference type="InterPro" id="IPR036852">
    <property type="entry name" value="Peptidase_S8/S53_dom_sf"/>
</dbReference>
<keyword evidence="14" id="KW-1185">Reference proteome</keyword>
<evidence type="ECO:0000256" key="8">
    <source>
        <dbReference type="PROSITE-ProRule" id="PRU01240"/>
    </source>
</evidence>
<dbReference type="GO" id="GO:0006508">
    <property type="term" value="P:proteolysis"/>
    <property type="evidence" value="ECO:0007669"/>
    <property type="project" value="UniProtKB-KW"/>
</dbReference>
<dbReference type="PROSITE" id="PS00136">
    <property type="entry name" value="SUBTILASE_ASP"/>
    <property type="match status" value="1"/>
</dbReference>
<feature type="active site" description="Charge relay system" evidence="8">
    <location>
        <position position="254"/>
    </location>
</feature>
<dbReference type="Pfam" id="PF02225">
    <property type="entry name" value="PA"/>
    <property type="match status" value="1"/>
</dbReference>
<evidence type="ECO:0000256" key="6">
    <source>
        <dbReference type="ARBA" id="ARBA00022801"/>
    </source>
</evidence>
<dbReference type="PANTHER" id="PTHR43806:SF11">
    <property type="entry name" value="CEREVISIN-RELATED"/>
    <property type="match status" value="1"/>
</dbReference>
<dbReference type="InterPro" id="IPR034213">
    <property type="entry name" value="S8_Vpr-like"/>
</dbReference>
<sequence>MLPLKLIKKSLLAAAALSACAQLAAQTAIPELGPGLKLATPITGPSEFRNRVLTGPVQVAIRLTDAPLALAVGANAKRVGSAMSLAQRQAYVASLKAKQDALMAKVASLGGAEVARLSKVYNAVVVNIDAAQLPAVVALPGVSAVKPIVNHDLSLASTVPYIGATTLHNLGLTGAGIKIAVLDSGIDYTHKNLGGSGSLADFNAAAAAAATTAPAGLFPTAKVIGGYDFVGEAWPNGPVAPDANPIDAGSGSSHGTHVADIAAGASLDGTHKGVAPGAQLYAVKVCSSVATSCNGTAILQGLEWAMDPKGDLSFDGAADVVNLSLGANYGQRENPSTEAVSNLVRFGIVAAVAAGNAGDRPYIVSSPSNAAEAISVAQTAMPNGKAMVLTVNSPASIAGTYSNTNTVDWAPVVNGFSGPLKRGSTTAQLEACTLADTPDFTDSVAYVDRGSCSVSFKVSNAAARGARGIVVGNNVAGAAPSFSNGGPAPGTTGFVETLVVSQDIGAKLKSVASGAATVTVDPNAAISLAGSMASTSARGPGYNFAAIKPEIGAPGASVSALNGTGTGEESFGGTSGATPVIAGSAALLLQKFPNATPPEIKSRLMNSASTAVFTNPALLPGELAPISRIGAGEVRVNQAAAVTAGVWDATNPYSVGLAFGAPRLSAATTISKKVAVRNYSNSARTFTITRSFRYANDAANGAVTLSAPASVSVPANGTGAFVLTMSIDPGKLPAWNLFSGSTQGTGALLQAVEYDGYVTVSDGTDTVSTPWHVLPHRSANVTAATSLAMGGAASAGLPVSNLSAPQTGSVDVFALTGTSPQDFATPPAYGGGQALIDLRAIGVRPVDVGVLGLQFGITTFGSRAHPAYPAEFDVYVDANNDGIDDYVIYNSELSGFGLTGQTVVNVVNLNTGTTVTNFYAAADLNSSNMIYTVVASDVGITSPTQKFRFSVYAFDNYFSGQLTDSITNMVHTLGTPRYASTLGGSLGVPAGFNGSLPVNKPAGGATASPSQSGLLMLYRDARSGREADVVTITP</sequence>
<keyword evidence="2" id="KW-0134">Cell wall</keyword>
<comment type="caution">
    <text evidence="13">The sequence shown here is derived from an EMBL/GenBank/DDBJ whole genome shotgun (WGS) entry which is preliminary data.</text>
</comment>
<evidence type="ECO:0000256" key="9">
    <source>
        <dbReference type="RuleBase" id="RU003355"/>
    </source>
</evidence>
<dbReference type="CDD" id="cd07474">
    <property type="entry name" value="Peptidases_S8_subtilisin_Vpr-like"/>
    <property type="match status" value="1"/>
</dbReference>
<dbReference type="SUPFAM" id="SSF52743">
    <property type="entry name" value="Subtilisin-like"/>
    <property type="match status" value="1"/>
</dbReference>
<evidence type="ECO:0000313" key="14">
    <source>
        <dbReference type="Proteomes" id="UP001180536"/>
    </source>
</evidence>
<dbReference type="PANTHER" id="PTHR43806">
    <property type="entry name" value="PEPTIDASE S8"/>
    <property type="match status" value="1"/>
</dbReference>
<evidence type="ECO:0000256" key="7">
    <source>
        <dbReference type="ARBA" id="ARBA00022825"/>
    </source>
</evidence>
<dbReference type="InterPro" id="IPR023828">
    <property type="entry name" value="Peptidase_S8_Ser-AS"/>
</dbReference>
<feature type="chain" id="PRO_5045842974" evidence="10">
    <location>
        <begin position="25"/>
        <end position="1034"/>
    </location>
</feature>
<protein>
    <submittedName>
        <fullName evidence="13">Subtilisin family serine protease</fullName>
    </submittedName>
</protein>
<name>A0ABU1Z9E4_9BURK</name>
<reference evidence="13 14" key="1">
    <citation type="submission" date="2023-07" db="EMBL/GenBank/DDBJ databases">
        <title>Sorghum-associated microbial communities from plants grown in Nebraska, USA.</title>
        <authorList>
            <person name="Schachtman D."/>
        </authorList>
    </citation>
    <scope>NUCLEOTIDE SEQUENCE [LARGE SCALE GENOMIC DNA]</scope>
    <source>
        <strain evidence="13 14">BE310</strain>
    </source>
</reference>
<dbReference type="SUPFAM" id="SSF52025">
    <property type="entry name" value="PA domain"/>
    <property type="match status" value="1"/>
</dbReference>
<keyword evidence="7 8" id="KW-0720">Serine protease</keyword>
<dbReference type="PROSITE" id="PS51892">
    <property type="entry name" value="SUBTILASE"/>
    <property type="match status" value="1"/>
</dbReference>
<organism evidence="13 14">
    <name type="scientific">Pelomonas aquatica</name>
    <dbReference type="NCBI Taxonomy" id="431058"/>
    <lineage>
        <taxon>Bacteria</taxon>
        <taxon>Pseudomonadati</taxon>
        <taxon>Pseudomonadota</taxon>
        <taxon>Betaproteobacteria</taxon>
        <taxon>Burkholderiales</taxon>
        <taxon>Sphaerotilaceae</taxon>
        <taxon>Roseateles</taxon>
    </lineage>
</organism>
<dbReference type="CDD" id="cd00538">
    <property type="entry name" value="PA"/>
    <property type="match status" value="1"/>
</dbReference>
<dbReference type="RefSeq" id="WP_310345138.1">
    <property type="nucleotide sequence ID" value="NZ_JAVDXQ010000003.1"/>
</dbReference>
<dbReference type="PROSITE" id="PS51257">
    <property type="entry name" value="PROKAR_LIPOPROTEIN"/>
    <property type="match status" value="1"/>
</dbReference>
<dbReference type="InterPro" id="IPR046450">
    <property type="entry name" value="PA_dom_sf"/>
</dbReference>
<dbReference type="PRINTS" id="PR00723">
    <property type="entry name" value="SUBTILISIN"/>
</dbReference>
<evidence type="ECO:0000313" key="13">
    <source>
        <dbReference type="EMBL" id="MDR7297235.1"/>
    </source>
</evidence>